<evidence type="ECO:0000313" key="1">
    <source>
        <dbReference type="EMBL" id="AUX36736.1"/>
    </source>
</evidence>
<proteinExistence type="predicted"/>
<dbReference type="RefSeq" id="WP_129579496.1">
    <property type="nucleotide sequence ID" value="NZ_CP012672.1"/>
</dbReference>
<accession>A0A4P2R218</accession>
<name>A0A4P2R218_SORCE</name>
<protein>
    <submittedName>
        <fullName evidence="1">Uncharacterized protein</fullName>
    </submittedName>
</protein>
<reference evidence="1 2" key="1">
    <citation type="submission" date="2015-09" db="EMBL/GenBank/DDBJ databases">
        <title>Sorangium comparison.</title>
        <authorList>
            <person name="Zaburannyi N."/>
            <person name="Bunk B."/>
            <person name="Overmann J."/>
            <person name="Mueller R."/>
        </authorList>
    </citation>
    <scope>NUCLEOTIDE SEQUENCE [LARGE SCALE GENOMIC DNA]</scope>
    <source>
        <strain evidence="1 2">So ce836</strain>
    </source>
</reference>
<dbReference type="EMBL" id="CP012672">
    <property type="protein sequence ID" value="AUX36736.1"/>
    <property type="molecule type" value="Genomic_DNA"/>
</dbReference>
<dbReference type="AlphaFoldDB" id="A0A4P2R218"/>
<gene>
    <name evidence="1" type="ORF">SOCE836_089510</name>
</gene>
<organism evidence="1 2">
    <name type="scientific">Sorangium cellulosum</name>
    <name type="common">Polyangium cellulosum</name>
    <dbReference type="NCBI Taxonomy" id="56"/>
    <lineage>
        <taxon>Bacteria</taxon>
        <taxon>Pseudomonadati</taxon>
        <taxon>Myxococcota</taxon>
        <taxon>Polyangia</taxon>
        <taxon>Polyangiales</taxon>
        <taxon>Polyangiaceae</taxon>
        <taxon>Sorangium</taxon>
    </lineage>
</organism>
<dbReference type="Proteomes" id="UP000295497">
    <property type="component" value="Chromosome"/>
</dbReference>
<sequence>MFDGSSAAGCAPAAGAQNPRSIAEVVRMVNTLEKPLELPCFLAHLAGPLQMTAALSTASAQAAFDRRSPRIFVFLDPLVFTVVPEGLGRDLLEFGERRGDARSLKGEIAFPVTSELTPGAPFEHIIFNEQYSTCAFCHADETRAPDIPFARAFESLALRPRDNAVISLDELRSEVRSCDAESDPYRCAMLHALFDRDGVIQRDFPESYGTL</sequence>
<evidence type="ECO:0000313" key="2">
    <source>
        <dbReference type="Proteomes" id="UP000295497"/>
    </source>
</evidence>